<protein>
    <submittedName>
        <fullName evidence="2">Uncharacterized protein</fullName>
    </submittedName>
</protein>
<dbReference type="EMBL" id="PQFF01000011">
    <property type="protein sequence ID" value="RHZ89557.1"/>
    <property type="molecule type" value="Genomic_DNA"/>
</dbReference>
<evidence type="ECO:0000313" key="3">
    <source>
        <dbReference type="Proteomes" id="UP000266861"/>
    </source>
</evidence>
<proteinExistence type="predicted"/>
<evidence type="ECO:0000256" key="1">
    <source>
        <dbReference type="SAM" id="MobiDB-lite"/>
    </source>
</evidence>
<keyword evidence="3" id="KW-1185">Reference proteome</keyword>
<evidence type="ECO:0000313" key="2">
    <source>
        <dbReference type="EMBL" id="RHZ89557.1"/>
    </source>
</evidence>
<feature type="compositionally biased region" description="Low complexity" evidence="1">
    <location>
        <begin position="28"/>
        <end position="46"/>
    </location>
</feature>
<comment type="caution">
    <text evidence="2">The sequence shown here is derived from an EMBL/GenBank/DDBJ whole genome shotgun (WGS) entry which is preliminary data.</text>
</comment>
<dbReference type="AlphaFoldDB" id="A0A397JPK3"/>
<feature type="region of interest" description="Disordered" evidence="1">
    <location>
        <begin position="28"/>
        <end position="64"/>
    </location>
</feature>
<sequence length="76" mass="8709">MAGNSGQNLKQLNQDLINLEDRIFIGNNNDQENLNNDKNNNTIQDNQEIDQETSNSSEYASPVRNYIENSQYKICT</sequence>
<gene>
    <name evidence="2" type="ORF">Glove_13g112</name>
</gene>
<organism evidence="2 3">
    <name type="scientific">Diversispora epigaea</name>
    <dbReference type="NCBI Taxonomy" id="1348612"/>
    <lineage>
        <taxon>Eukaryota</taxon>
        <taxon>Fungi</taxon>
        <taxon>Fungi incertae sedis</taxon>
        <taxon>Mucoromycota</taxon>
        <taxon>Glomeromycotina</taxon>
        <taxon>Glomeromycetes</taxon>
        <taxon>Diversisporales</taxon>
        <taxon>Diversisporaceae</taxon>
        <taxon>Diversispora</taxon>
    </lineage>
</organism>
<dbReference type="Proteomes" id="UP000266861">
    <property type="component" value="Unassembled WGS sequence"/>
</dbReference>
<accession>A0A397JPK3</accession>
<name>A0A397JPK3_9GLOM</name>
<reference evidence="2 3" key="1">
    <citation type="submission" date="2018-08" db="EMBL/GenBank/DDBJ databases">
        <title>Genome and evolution of the arbuscular mycorrhizal fungus Diversispora epigaea (formerly Glomus versiforme) and its bacterial endosymbionts.</title>
        <authorList>
            <person name="Sun X."/>
            <person name="Fei Z."/>
            <person name="Harrison M."/>
        </authorList>
    </citation>
    <scope>NUCLEOTIDE SEQUENCE [LARGE SCALE GENOMIC DNA]</scope>
    <source>
        <strain evidence="2 3">IT104</strain>
    </source>
</reference>